<dbReference type="Proteomes" id="UP000005239">
    <property type="component" value="Unassembled WGS sequence"/>
</dbReference>
<accession>A0A8R1Z5H5</accession>
<accession>A0A2A6BXV5</accession>
<protein>
    <submittedName>
        <fullName evidence="1">Uncharacterized protein</fullName>
    </submittedName>
</protein>
<reference evidence="1" key="2">
    <citation type="submission" date="2022-06" db="UniProtKB">
        <authorList>
            <consortium name="EnsemblMetazoa"/>
        </authorList>
    </citation>
    <scope>IDENTIFICATION</scope>
    <source>
        <strain evidence="1">PS312</strain>
    </source>
</reference>
<evidence type="ECO:0000313" key="2">
    <source>
        <dbReference type="Proteomes" id="UP000005239"/>
    </source>
</evidence>
<dbReference type="EnsemblMetazoa" id="PPA45309.1">
    <property type="protein sequence ID" value="PPA45309.1"/>
    <property type="gene ID" value="WBGene00283678"/>
</dbReference>
<name>A0A2A6BXV5_PRIPA</name>
<gene>
    <name evidence="1" type="primary">WBGene00283678</name>
</gene>
<proteinExistence type="predicted"/>
<dbReference type="AlphaFoldDB" id="A0A2A6BXV5"/>
<evidence type="ECO:0000313" key="1">
    <source>
        <dbReference type="EnsemblMetazoa" id="PPA45309.1"/>
    </source>
</evidence>
<organism evidence="1 2">
    <name type="scientific">Pristionchus pacificus</name>
    <name type="common">Parasitic nematode worm</name>
    <dbReference type="NCBI Taxonomy" id="54126"/>
    <lineage>
        <taxon>Eukaryota</taxon>
        <taxon>Metazoa</taxon>
        <taxon>Ecdysozoa</taxon>
        <taxon>Nematoda</taxon>
        <taxon>Chromadorea</taxon>
        <taxon>Rhabditida</taxon>
        <taxon>Rhabditina</taxon>
        <taxon>Diplogasteromorpha</taxon>
        <taxon>Diplogasteroidea</taxon>
        <taxon>Neodiplogasteridae</taxon>
        <taxon>Pristionchus</taxon>
    </lineage>
</organism>
<reference evidence="2" key="1">
    <citation type="journal article" date="2008" name="Nat. Genet.">
        <title>The Pristionchus pacificus genome provides a unique perspective on nematode lifestyle and parasitism.</title>
        <authorList>
            <person name="Dieterich C."/>
            <person name="Clifton S.W."/>
            <person name="Schuster L.N."/>
            <person name="Chinwalla A."/>
            <person name="Delehaunty K."/>
            <person name="Dinkelacker I."/>
            <person name="Fulton L."/>
            <person name="Fulton R."/>
            <person name="Godfrey J."/>
            <person name="Minx P."/>
            <person name="Mitreva M."/>
            <person name="Roeseler W."/>
            <person name="Tian H."/>
            <person name="Witte H."/>
            <person name="Yang S.P."/>
            <person name="Wilson R.K."/>
            <person name="Sommer R.J."/>
        </authorList>
    </citation>
    <scope>NUCLEOTIDE SEQUENCE [LARGE SCALE GENOMIC DNA]</scope>
    <source>
        <strain evidence="2">PS312</strain>
    </source>
</reference>
<sequence>MLDPPSKCQLPGIILGLRRPAWIPGYPTSTKRSLGGNTRENNLEGTDLTCSSLSHTEYRLRANLDVSSIENLLDVRVIIIDSLTGKRSRRFGKILNDYRSIPLLRLDWVLRWLEIVLMGLFQHFYTGLECEIEGVRGSIGHRVKVLFESGSDGLELRFGSETELILGLSRATLTQRYKPLKMDTPGSTPIP</sequence>
<keyword evidence="2" id="KW-1185">Reference proteome</keyword>